<evidence type="ECO:0000313" key="7">
    <source>
        <dbReference type="EMBL" id="SBS77278.1"/>
    </source>
</evidence>
<dbReference type="InterPro" id="IPR010652">
    <property type="entry name" value="DUF1232"/>
</dbReference>
<gene>
    <name evidence="7" type="ORF">MHPYR_400049</name>
</gene>
<evidence type="ECO:0000256" key="2">
    <source>
        <dbReference type="ARBA" id="ARBA00022692"/>
    </source>
</evidence>
<sequence length="153" mass="16858">MSVHDWFLDNTKMDGMLDQWWLIPVSIAAALILVWLALAVTLWLVKPDAVGIADMLRLLPDVLRLLKRLASDPQLPRRIRVVVGGMLIFLASPIDLIPDFIPVLGYADDVIITALVLRWVTRTAGPHALAAHWPGTPDGLAALRRLCGLSESV</sequence>
<reference evidence="7" key="1">
    <citation type="submission" date="2016-03" db="EMBL/GenBank/DDBJ databases">
        <authorList>
            <person name="Ploux O."/>
        </authorList>
    </citation>
    <scope>NUCLEOTIDE SEQUENCE</scope>
    <source>
        <strain evidence="7">UC10</strain>
    </source>
</reference>
<feature type="transmembrane region" description="Helical" evidence="5">
    <location>
        <begin position="20"/>
        <end position="45"/>
    </location>
</feature>
<proteinExistence type="predicted"/>
<evidence type="ECO:0000256" key="3">
    <source>
        <dbReference type="ARBA" id="ARBA00022989"/>
    </source>
</evidence>
<accession>A0A1Y5PN21</accession>
<organism evidence="7">
    <name type="scientific">uncultured Mycobacterium sp</name>
    <dbReference type="NCBI Taxonomy" id="171292"/>
    <lineage>
        <taxon>Bacteria</taxon>
        <taxon>Bacillati</taxon>
        <taxon>Actinomycetota</taxon>
        <taxon>Actinomycetes</taxon>
        <taxon>Mycobacteriales</taxon>
        <taxon>Mycobacteriaceae</taxon>
        <taxon>Mycobacterium</taxon>
        <taxon>environmental samples</taxon>
    </lineage>
</organism>
<feature type="domain" description="DUF1232" evidence="6">
    <location>
        <begin position="80"/>
        <end position="115"/>
    </location>
</feature>
<dbReference type="GO" id="GO:0012505">
    <property type="term" value="C:endomembrane system"/>
    <property type="evidence" value="ECO:0007669"/>
    <property type="project" value="UniProtKB-SubCell"/>
</dbReference>
<comment type="subcellular location">
    <subcellularLocation>
        <location evidence="1">Endomembrane system</location>
        <topology evidence="1">Multi-pass membrane protein</topology>
    </subcellularLocation>
</comment>
<keyword evidence="4 5" id="KW-0472">Membrane</keyword>
<keyword evidence="3 5" id="KW-1133">Transmembrane helix</keyword>
<name>A0A1Y5PN21_9MYCO</name>
<evidence type="ECO:0000256" key="4">
    <source>
        <dbReference type="ARBA" id="ARBA00023136"/>
    </source>
</evidence>
<dbReference type="EMBL" id="FLQS01000035">
    <property type="protein sequence ID" value="SBS77278.1"/>
    <property type="molecule type" value="Genomic_DNA"/>
</dbReference>
<dbReference type="AlphaFoldDB" id="A0A1Y5PN21"/>
<dbReference type="Pfam" id="PF06803">
    <property type="entry name" value="DUF1232"/>
    <property type="match status" value="1"/>
</dbReference>
<evidence type="ECO:0000256" key="1">
    <source>
        <dbReference type="ARBA" id="ARBA00004127"/>
    </source>
</evidence>
<evidence type="ECO:0000256" key="5">
    <source>
        <dbReference type="SAM" id="Phobius"/>
    </source>
</evidence>
<protein>
    <recommendedName>
        <fullName evidence="6">DUF1232 domain-containing protein</fullName>
    </recommendedName>
</protein>
<evidence type="ECO:0000259" key="6">
    <source>
        <dbReference type="Pfam" id="PF06803"/>
    </source>
</evidence>
<keyword evidence="2 5" id="KW-0812">Transmembrane</keyword>